<dbReference type="SUPFAM" id="SSF46785">
    <property type="entry name" value="Winged helix' DNA-binding domain"/>
    <property type="match status" value="1"/>
</dbReference>
<feature type="region of interest" description="Disordered" evidence="4">
    <location>
        <begin position="110"/>
        <end position="132"/>
    </location>
</feature>
<dbReference type="Proteomes" id="UP000016587">
    <property type="component" value="Chromosome"/>
</dbReference>
<feature type="domain" description="HTH hxlR-type" evidence="5">
    <location>
        <begin position="1"/>
        <end position="79"/>
    </location>
</feature>
<gene>
    <name evidence="6" type="ORF">DGI_1038</name>
</gene>
<dbReference type="eggNOG" id="COG1733">
    <property type="taxonomic scope" value="Bacteria"/>
</dbReference>
<dbReference type="PROSITE" id="PS51118">
    <property type="entry name" value="HTH_HXLR"/>
    <property type="match status" value="1"/>
</dbReference>
<dbReference type="KEGG" id="dgg:DGI_1038"/>
<dbReference type="GO" id="GO:0003677">
    <property type="term" value="F:DNA binding"/>
    <property type="evidence" value="ECO:0007669"/>
    <property type="project" value="UniProtKB-KW"/>
</dbReference>
<evidence type="ECO:0000256" key="3">
    <source>
        <dbReference type="ARBA" id="ARBA00023163"/>
    </source>
</evidence>
<dbReference type="Pfam" id="PF01638">
    <property type="entry name" value="HxlR"/>
    <property type="match status" value="1"/>
</dbReference>
<keyword evidence="7" id="KW-1185">Reference proteome</keyword>
<evidence type="ECO:0000256" key="4">
    <source>
        <dbReference type="SAM" id="MobiDB-lite"/>
    </source>
</evidence>
<accession>T2G9Q4</accession>
<proteinExistence type="predicted"/>
<organism evidence="6 7">
    <name type="scientific">Megalodesulfovibrio gigas (strain ATCC 19364 / DSM 1382 / NCIMB 9332 / VKM B-1759)</name>
    <name type="common">Desulfovibrio gigas</name>
    <dbReference type="NCBI Taxonomy" id="1121448"/>
    <lineage>
        <taxon>Bacteria</taxon>
        <taxon>Pseudomonadati</taxon>
        <taxon>Thermodesulfobacteriota</taxon>
        <taxon>Desulfovibrionia</taxon>
        <taxon>Desulfovibrionales</taxon>
        <taxon>Desulfovibrionaceae</taxon>
        <taxon>Megalodesulfovibrio</taxon>
    </lineage>
</organism>
<dbReference type="PANTHER" id="PTHR33204:SF29">
    <property type="entry name" value="TRANSCRIPTIONAL REGULATOR"/>
    <property type="match status" value="1"/>
</dbReference>
<keyword evidence="1" id="KW-0805">Transcription regulation</keyword>
<dbReference type="AlphaFoldDB" id="T2G9Q4"/>
<reference evidence="7" key="2">
    <citation type="submission" date="2013-07" db="EMBL/GenBank/DDBJ databases">
        <authorList>
            <person name="Morais-Silva F.O."/>
            <person name="Rezende A.M."/>
            <person name="Pimentel C."/>
            <person name="Resende D.M."/>
            <person name="Santos C.I."/>
            <person name="Clemente C."/>
            <person name="de Oliveira L.M."/>
            <person name="da Silva S.M."/>
            <person name="Costa D.A."/>
            <person name="Varela-Raposo A."/>
            <person name="Horacio E.C.A."/>
            <person name="Matos M."/>
            <person name="Flores O."/>
            <person name="Ruiz J.C."/>
            <person name="Rodrigues-Pousada C."/>
        </authorList>
    </citation>
    <scope>NUCLEOTIDE SEQUENCE [LARGE SCALE GENOMIC DNA]</scope>
    <source>
        <strain evidence="7">ATCC 19364 / DSM 1382 / NCIMB 9332 / VKM B-1759</strain>
    </source>
</reference>
<feature type="compositionally biased region" description="Basic and acidic residues" evidence="4">
    <location>
        <begin position="123"/>
        <end position="132"/>
    </location>
</feature>
<reference evidence="6 7" key="1">
    <citation type="journal article" date="2013" name="J. Bacteriol.">
        <title>Roles of HynAB and Ech, the only two hydrogenases found in the model sulfate reducer Desulfovibrio gigas.</title>
        <authorList>
            <person name="Morais-Silva F.O."/>
            <person name="Santos C.I."/>
            <person name="Rodrigues R."/>
            <person name="Pereira I.A."/>
            <person name="Rodrigues-Pousada C."/>
        </authorList>
    </citation>
    <scope>NUCLEOTIDE SEQUENCE [LARGE SCALE GENOMIC DNA]</scope>
    <source>
        <strain evidence="7">ATCC 19364 / DSM 1382 / NCIMB 9332 / VKM B-1759</strain>
    </source>
</reference>
<dbReference type="STRING" id="1121448.DGI_1038"/>
<dbReference type="InterPro" id="IPR036388">
    <property type="entry name" value="WH-like_DNA-bd_sf"/>
</dbReference>
<dbReference type="EMBL" id="CP006585">
    <property type="protein sequence ID" value="AGW12914.1"/>
    <property type="molecule type" value="Genomic_DNA"/>
</dbReference>
<keyword evidence="3" id="KW-0804">Transcription</keyword>
<dbReference type="PANTHER" id="PTHR33204">
    <property type="entry name" value="TRANSCRIPTIONAL REGULATOR, MARR FAMILY"/>
    <property type="match status" value="1"/>
</dbReference>
<dbReference type="HOGENOM" id="CLU_1913663_0_0_7"/>
<evidence type="ECO:0000313" key="7">
    <source>
        <dbReference type="Proteomes" id="UP000016587"/>
    </source>
</evidence>
<evidence type="ECO:0000256" key="1">
    <source>
        <dbReference type="ARBA" id="ARBA00023015"/>
    </source>
</evidence>
<evidence type="ECO:0000256" key="2">
    <source>
        <dbReference type="ARBA" id="ARBA00023125"/>
    </source>
</evidence>
<dbReference type="InterPro" id="IPR036390">
    <property type="entry name" value="WH_DNA-bd_sf"/>
</dbReference>
<protein>
    <submittedName>
        <fullName evidence="6">Putative HxlR family transcriptional regulator</fullName>
    </submittedName>
</protein>
<dbReference type="Gene3D" id="1.10.10.10">
    <property type="entry name" value="Winged helix-like DNA-binding domain superfamily/Winged helix DNA-binding domain"/>
    <property type="match status" value="1"/>
</dbReference>
<name>T2G9Q4_MEGG1</name>
<evidence type="ECO:0000313" key="6">
    <source>
        <dbReference type="EMBL" id="AGW12914.1"/>
    </source>
</evidence>
<keyword evidence="2" id="KW-0238">DNA-binding</keyword>
<sequence>MGICGVQRFSDLRRSMPGVTERMLSRQLKELATDGLVHREVYREVPPRVEYWLTDQGKTLMPILLALRDWGAEFERLSLERDGRGGTFNAPHYEQAALPAMADAACGRAARKPAGGVEEEREELARAEELSV</sequence>
<dbReference type="InterPro" id="IPR002577">
    <property type="entry name" value="HTH_HxlR"/>
</dbReference>
<evidence type="ECO:0000259" key="5">
    <source>
        <dbReference type="PROSITE" id="PS51118"/>
    </source>
</evidence>
<dbReference type="PATRIC" id="fig|1121448.10.peg.1040"/>